<evidence type="ECO:0000313" key="1">
    <source>
        <dbReference type="EMBL" id="SVC94446.1"/>
    </source>
</evidence>
<organism evidence="1">
    <name type="scientific">marine metagenome</name>
    <dbReference type="NCBI Taxonomy" id="408172"/>
    <lineage>
        <taxon>unclassified sequences</taxon>
        <taxon>metagenomes</taxon>
        <taxon>ecological metagenomes</taxon>
    </lineage>
</organism>
<dbReference type="AlphaFoldDB" id="A0A382R9V7"/>
<sequence length="287" mass="32194">MMTKYCIGVDIGGTKTSIAVVDTNKGKVIINKIIKSKATTNDQQNLNNIILETTNLINEFKSKTNIKIKKIGIGVPELINNKGIIRDQYNFKWHNFDLSKKFNKKGLSIKVDSDVRNAIRAEKYYGYGHKIDNFIYINIGTGLSFSHFKNNKIYSGANGFAISFASSKITLFNPQTNKKLSLIPEDYYSGKSIIKFLKKYNKSPKKKKYINNIAESLGSLIGNLINSVDPSMVVLGGGVIVKNENFRDRLIQYTRNFIFAKDLQSMKIKISKLGDHTGLIGSAALFK</sequence>
<dbReference type="InterPro" id="IPR043129">
    <property type="entry name" value="ATPase_NBD"/>
</dbReference>
<dbReference type="SUPFAM" id="SSF53067">
    <property type="entry name" value="Actin-like ATPase domain"/>
    <property type="match status" value="1"/>
</dbReference>
<evidence type="ECO:0008006" key="2">
    <source>
        <dbReference type="Google" id="ProtNLM"/>
    </source>
</evidence>
<dbReference type="InterPro" id="IPR000600">
    <property type="entry name" value="ROK"/>
</dbReference>
<dbReference type="Gene3D" id="3.30.420.40">
    <property type="match status" value="2"/>
</dbReference>
<dbReference type="Pfam" id="PF00480">
    <property type="entry name" value="ROK"/>
    <property type="match status" value="2"/>
</dbReference>
<dbReference type="PANTHER" id="PTHR18964">
    <property type="entry name" value="ROK (REPRESSOR, ORF, KINASE) FAMILY"/>
    <property type="match status" value="1"/>
</dbReference>
<proteinExistence type="predicted"/>
<dbReference type="PANTHER" id="PTHR18964:SF149">
    <property type="entry name" value="BIFUNCTIONAL UDP-N-ACETYLGLUCOSAMINE 2-EPIMERASE_N-ACETYLMANNOSAMINE KINASE"/>
    <property type="match status" value="1"/>
</dbReference>
<name>A0A382R9V7_9ZZZZ</name>
<accession>A0A382R9V7</accession>
<dbReference type="CDD" id="cd23763">
    <property type="entry name" value="ASKHA_ATPase_ROK"/>
    <property type="match status" value="1"/>
</dbReference>
<gene>
    <name evidence="1" type="ORF">METZ01_LOCUS347300</name>
</gene>
<dbReference type="EMBL" id="UINC01120143">
    <property type="protein sequence ID" value="SVC94446.1"/>
    <property type="molecule type" value="Genomic_DNA"/>
</dbReference>
<protein>
    <recommendedName>
        <fullName evidence="2">ROK family protein</fullName>
    </recommendedName>
</protein>
<reference evidence="1" key="1">
    <citation type="submission" date="2018-05" db="EMBL/GenBank/DDBJ databases">
        <authorList>
            <person name="Lanie J.A."/>
            <person name="Ng W.-L."/>
            <person name="Kazmierczak K.M."/>
            <person name="Andrzejewski T.M."/>
            <person name="Davidsen T.M."/>
            <person name="Wayne K.J."/>
            <person name="Tettelin H."/>
            <person name="Glass J.I."/>
            <person name="Rusch D."/>
            <person name="Podicherti R."/>
            <person name="Tsui H.-C.T."/>
            <person name="Winkler M.E."/>
        </authorList>
    </citation>
    <scope>NUCLEOTIDE SEQUENCE</scope>
</reference>